<feature type="region of interest" description="Disordered" evidence="1">
    <location>
        <begin position="1"/>
        <end position="40"/>
    </location>
</feature>
<reference evidence="3" key="2">
    <citation type="submission" date="2025-09" db="UniProtKB">
        <authorList>
            <consortium name="Ensembl"/>
        </authorList>
    </citation>
    <scope>IDENTIFICATION</scope>
</reference>
<evidence type="ECO:0000256" key="2">
    <source>
        <dbReference type="SAM" id="Phobius"/>
    </source>
</evidence>
<sequence length="110" mass="12222">QLQHPVSPLRRLGSLPSPRTLSKQQHRDPSETLGEPHSCSSSAGLRVAILSCLPKTDWRLTSSPQAGRALRCRVTAPLFVWATLCLLLLFWGGHREWESHPAPHSNTLPM</sequence>
<protein>
    <submittedName>
        <fullName evidence="3">Uncharacterized protein</fullName>
    </submittedName>
</protein>
<keyword evidence="2" id="KW-0812">Transmembrane</keyword>
<proteinExistence type="predicted"/>
<feature type="transmembrane region" description="Helical" evidence="2">
    <location>
        <begin position="74"/>
        <end position="93"/>
    </location>
</feature>
<organism evidence="3 4">
    <name type="scientific">Paramormyrops kingsleyae</name>
    <dbReference type="NCBI Taxonomy" id="1676925"/>
    <lineage>
        <taxon>Eukaryota</taxon>
        <taxon>Metazoa</taxon>
        <taxon>Chordata</taxon>
        <taxon>Craniata</taxon>
        <taxon>Vertebrata</taxon>
        <taxon>Euteleostomi</taxon>
        <taxon>Actinopterygii</taxon>
        <taxon>Neopterygii</taxon>
        <taxon>Teleostei</taxon>
        <taxon>Osteoglossocephala</taxon>
        <taxon>Osteoglossomorpha</taxon>
        <taxon>Osteoglossiformes</taxon>
        <taxon>Mormyridae</taxon>
        <taxon>Paramormyrops</taxon>
    </lineage>
</organism>
<keyword evidence="2" id="KW-1133">Transmembrane helix</keyword>
<evidence type="ECO:0000313" key="4">
    <source>
        <dbReference type="Proteomes" id="UP000261540"/>
    </source>
</evidence>
<name>A0A3B3S4J4_9TELE</name>
<evidence type="ECO:0000313" key="3">
    <source>
        <dbReference type="Ensembl" id="ENSPKIP00000024966.1"/>
    </source>
</evidence>
<dbReference type="Ensembl" id="ENSPKIT00000005688.1">
    <property type="protein sequence ID" value="ENSPKIP00000024966.1"/>
    <property type="gene ID" value="ENSPKIG00000008010.1"/>
</dbReference>
<evidence type="ECO:0000256" key="1">
    <source>
        <dbReference type="SAM" id="MobiDB-lite"/>
    </source>
</evidence>
<dbReference type="AlphaFoldDB" id="A0A3B3S4J4"/>
<keyword evidence="4" id="KW-1185">Reference proteome</keyword>
<accession>A0A3B3S4J4</accession>
<reference evidence="3" key="1">
    <citation type="submission" date="2025-08" db="UniProtKB">
        <authorList>
            <consortium name="Ensembl"/>
        </authorList>
    </citation>
    <scope>IDENTIFICATION</scope>
</reference>
<keyword evidence="2" id="KW-0472">Membrane</keyword>
<dbReference type="Proteomes" id="UP000261540">
    <property type="component" value="Unplaced"/>
</dbReference>